<evidence type="ECO:0000256" key="8">
    <source>
        <dbReference type="ARBA" id="ARBA00023014"/>
    </source>
</evidence>
<dbReference type="FunCoup" id="A0A0J6WTE4">
    <property type="interactions" value="144"/>
</dbReference>
<proteinExistence type="predicted"/>
<dbReference type="SUPFAM" id="SSF46548">
    <property type="entry name" value="alpha-helical ferredoxin"/>
    <property type="match status" value="1"/>
</dbReference>
<keyword evidence="2" id="KW-0963">Cytoplasm</keyword>
<evidence type="ECO:0000256" key="5">
    <source>
        <dbReference type="ARBA" id="ARBA00022785"/>
    </source>
</evidence>
<dbReference type="GO" id="GO:0052693">
    <property type="term" value="F:epoxyqueuosine reductase activity"/>
    <property type="evidence" value="ECO:0007669"/>
    <property type="project" value="TreeGrafter"/>
</dbReference>
<keyword evidence="4" id="KW-0479">Metal-binding</keyword>
<keyword evidence="8" id="KW-0411">Iron-sulfur</keyword>
<evidence type="ECO:0000256" key="6">
    <source>
        <dbReference type="ARBA" id="ARBA00023002"/>
    </source>
</evidence>
<sequence length="297" mass="33397">MNSYDIKKFAASLGLKCTGIAPADLKGPAEEADICPLAAGEGQDRYAPERLLPGCRSVIVILFPYYVSEDTAANLAMYCRCPDYHLVIRTYLHRIESFLQELCPESRQYSIIDTSPLADRWLAYKAGLGFFGDNHCFINVTYGSYCFIGSILTTLRLEPDLPLEKECLHCGACKTACPGHCFTSASGYDYRFCKSFLTQKKGSLTPPEITVLQKTPLIFGCDECQQVCPHNANIADTPLPEFRQDRLSLLHRSDIADMSNRQFQTAYSRRAFAWRGKKLLLRNLDYISKTASETFED</sequence>
<evidence type="ECO:0000313" key="11">
    <source>
        <dbReference type="Proteomes" id="UP000036503"/>
    </source>
</evidence>
<name>A0A0J6WTE4_9FIRM</name>
<dbReference type="InterPro" id="IPR013542">
    <property type="entry name" value="QueG_DUF1730"/>
</dbReference>
<keyword evidence="6" id="KW-0560">Oxidoreductase</keyword>
<evidence type="ECO:0000259" key="9">
    <source>
        <dbReference type="PROSITE" id="PS51379"/>
    </source>
</evidence>
<dbReference type="GO" id="GO:0051539">
    <property type="term" value="F:4 iron, 4 sulfur cluster binding"/>
    <property type="evidence" value="ECO:0007669"/>
    <property type="project" value="UniProtKB-KW"/>
</dbReference>
<dbReference type="PROSITE" id="PS00198">
    <property type="entry name" value="4FE4S_FER_1"/>
    <property type="match status" value="1"/>
</dbReference>
<protein>
    <submittedName>
        <fullName evidence="10">(Fe-S)-binding protein</fullName>
    </submittedName>
</protein>
<dbReference type="InterPro" id="IPR017900">
    <property type="entry name" value="4Fe4S_Fe_S_CS"/>
</dbReference>
<evidence type="ECO:0000256" key="1">
    <source>
        <dbReference type="ARBA" id="ARBA00022485"/>
    </source>
</evidence>
<evidence type="ECO:0000256" key="4">
    <source>
        <dbReference type="ARBA" id="ARBA00022723"/>
    </source>
</evidence>
<dbReference type="AlphaFoldDB" id="A0A0J6WTE4"/>
<dbReference type="EMBL" id="LEKT01000045">
    <property type="protein sequence ID" value="KMO85794.1"/>
    <property type="molecule type" value="Genomic_DNA"/>
</dbReference>
<evidence type="ECO:0000313" key="10">
    <source>
        <dbReference type="EMBL" id="KMO85794.1"/>
    </source>
</evidence>
<dbReference type="PANTHER" id="PTHR30002">
    <property type="entry name" value="EPOXYQUEUOSINE REDUCTASE"/>
    <property type="match status" value="1"/>
</dbReference>
<gene>
    <name evidence="10" type="ORF">AB840_11495</name>
</gene>
<dbReference type="STRING" id="39029.BSR42_10145"/>
<organism evidence="10 11">
    <name type="scientific">Megasphaera cerevisiae DSM 20462</name>
    <dbReference type="NCBI Taxonomy" id="1122219"/>
    <lineage>
        <taxon>Bacteria</taxon>
        <taxon>Bacillati</taxon>
        <taxon>Bacillota</taxon>
        <taxon>Negativicutes</taxon>
        <taxon>Veillonellales</taxon>
        <taxon>Veillonellaceae</taxon>
        <taxon>Megasphaera</taxon>
    </lineage>
</organism>
<keyword evidence="11" id="KW-1185">Reference proteome</keyword>
<feature type="domain" description="4Fe-4S ferredoxin-type" evidence="9">
    <location>
        <begin position="155"/>
        <end position="187"/>
    </location>
</feature>
<evidence type="ECO:0000256" key="7">
    <source>
        <dbReference type="ARBA" id="ARBA00023004"/>
    </source>
</evidence>
<keyword evidence="3" id="KW-0819">tRNA processing</keyword>
<evidence type="ECO:0000256" key="3">
    <source>
        <dbReference type="ARBA" id="ARBA00022694"/>
    </source>
</evidence>
<dbReference type="RefSeq" id="WP_048514988.1">
    <property type="nucleotide sequence ID" value="NZ_FUXD01000011.1"/>
</dbReference>
<dbReference type="PATRIC" id="fig|1122219.3.peg.2249"/>
<dbReference type="PROSITE" id="PS51379">
    <property type="entry name" value="4FE4S_FER_2"/>
    <property type="match status" value="1"/>
</dbReference>
<dbReference type="GO" id="GO:0046872">
    <property type="term" value="F:metal ion binding"/>
    <property type="evidence" value="ECO:0007669"/>
    <property type="project" value="UniProtKB-KW"/>
</dbReference>
<keyword evidence="1" id="KW-0004">4Fe-4S</keyword>
<evidence type="ECO:0000256" key="2">
    <source>
        <dbReference type="ARBA" id="ARBA00022490"/>
    </source>
</evidence>
<keyword evidence="5" id="KW-0671">Queuosine biosynthesis</keyword>
<dbReference type="GO" id="GO:0008616">
    <property type="term" value="P:tRNA queuosine(34) biosynthetic process"/>
    <property type="evidence" value="ECO:0007669"/>
    <property type="project" value="UniProtKB-KW"/>
</dbReference>
<dbReference type="InParanoid" id="A0A0J6WTE4"/>
<dbReference type="OrthoDB" id="9784571at2"/>
<dbReference type="PANTHER" id="PTHR30002:SF4">
    <property type="entry name" value="EPOXYQUEUOSINE REDUCTASE"/>
    <property type="match status" value="1"/>
</dbReference>
<dbReference type="Pfam" id="PF13484">
    <property type="entry name" value="Fer4_16"/>
    <property type="match status" value="1"/>
</dbReference>
<dbReference type="InterPro" id="IPR004453">
    <property type="entry name" value="QueG"/>
</dbReference>
<dbReference type="Proteomes" id="UP000036503">
    <property type="component" value="Unassembled WGS sequence"/>
</dbReference>
<reference evidence="10 11" key="1">
    <citation type="submission" date="2015-06" db="EMBL/GenBank/DDBJ databases">
        <title>Draft genome sequence of beer spoilage bacterium Megasphaera cerevisiae type strain 20462.</title>
        <authorList>
            <person name="Kutumbaka K."/>
            <person name="Pasmowitz J."/>
            <person name="Mategko J."/>
            <person name="Reyes D."/>
            <person name="Friedrich A."/>
            <person name="Han S."/>
            <person name="Martens-Habbena W."/>
            <person name="Neal-McKinney J."/>
            <person name="Janagama H.K."/>
            <person name="Nadala C."/>
            <person name="Samadpour M."/>
        </authorList>
    </citation>
    <scope>NUCLEOTIDE SEQUENCE [LARGE SCALE GENOMIC DNA]</scope>
    <source>
        <strain evidence="10 11">DSM 20462</strain>
    </source>
</reference>
<accession>A0A0J6WTE4</accession>
<dbReference type="InterPro" id="IPR017896">
    <property type="entry name" value="4Fe4S_Fe-S-bd"/>
</dbReference>
<keyword evidence="7" id="KW-0408">Iron</keyword>
<comment type="caution">
    <text evidence="10">The sequence shown here is derived from an EMBL/GenBank/DDBJ whole genome shotgun (WGS) entry which is preliminary data.</text>
</comment>
<dbReference type="Pfam" id="PF08331">
    <property type="entry name" value="QueG_DUF1730"/>
    <property type="match status" value="1"/>
</dbReference>